<dbReference type="Pfam" id="PF12733">
    <property type="entry name" value="Cadherin-like"/>
    <property type="match status" value="1"/>
</dbReference>
<evidence type="ECO:0000259" key="2">
    <source>
        <dbReference type="PROSITE" id="PS51272"/>
    </source>
</evidence>
<dbReference type="Pfam" id="PF13750">
    <property type="entry name" value="Big_3_3"/>
    <property type="match status" value="1"/>
</dbReference>
<keyword evidence="1" id="KW-0472">Membrane</keyword>
<evidence type="ECO:0000256" key="1">
    <source>
        <dbReference type="SAM" id="Phobius"/>
    </source>
</evidence>
<dbReference type="InterPro" id="IPR032179">
    <property type="entry name" value="Cry22Aa_Ig-like"/>
</dbReference>
<evidence type="ECO:0000313" key="3">
    <source>
        <dbReference type="EMBL" id="CAH1201584.1"/>
    </source>
</evidence>
<dbReference type="Gene3D" id="2.60.40.1800">
    <property type="match status" value="2"/>
</dbReference>
<dbReference type="Pfam" id="PF19078">
    <property type="entry name" value="Big_12"/>
    <property type="match status" value="1"/>
</dbReference>
<dbReference type="PANTHER" id="PTHR34677:SF3">
    <property type="entry name" value="BACTERIAL IG-LIKE DOMAIN-CONTAINING PROTEIN"/>
    <property type="match status" value="1"/>
</dbReference>
<feature type="domain" description="SLH" evidence="2">
    <location>
        <begin position="1146"/>
        <end position="1207"/>
    </location>
</feature>
<feature type="transmembrane region" description="Helical" evidence="1">
    <location>
        <begin position="23"/>
        <end position="42"/>
    </location>
</feature>
<dbReference type="PANTHER" id="PTHR34677">
    <property type="match status" value="1"/>
</dbReference>
<dbReference type="Proteomes" id="UP000838686">
    <property type="component" value="Unassembled WGS sequence"/>
</dbReference>
<dbReference type="InterPro" id="IPR001119">
    <property type="entry name" value="SLH_dom"/>
</dbReference>
<dbReference type="Gene3D" id="2.160.20.110">
    <property type="match status" value="1"/>
</dbReference>
<keyword evidence="1" id="KW-1133">Transmembrane helix</keyword>
<dbReference type="InterPro" id="IPR011493">
    <property type="entry name" value="GLUG"/>
</dbReference>
<sequence>MGAVARQGEYRSRNGDEMLKKQLAILLIVLLAGMPFLGAWPLRAEAAYTFSGGGDGNPGNPYVILTAEDLDNIRGSSLLSKHYKLGADIDLSPIANWVPIGTSSSPFGGNFDGGHYTISNLTIDSSADRVGLFGFAQSADAGSTTTTIKNMRLENVNITSRGSNANVGGLAGATEAWTTVDRVSVSGTITGKGYSAGGLTGISSNIVSNSDAHVHINGDFGQAGGLTGANGSSVTQSYATGDVKVTGNQNKAGGLVGFKWAGGISNSYATGRIEASHPDSSVGGLIGYYGDTITNSYASGTLIKAPGTGHIGGLIGDSGSIFSYTINNSYWNATDNPGLTTLGTKPGAGGALQKSDMKDMITLGGWSSTIWGIEEGLSTPYLKTFSPVLRVEPISTTYNTEPAGNVLQVSGHVRDGSIGEPLKISIVIQNDTDAIVTDHVYEMPATGDKETFDWQTTIDDQRYPEGTYTLSITAEDTVAGHAQQQTFLFDVQDTTAPSVPIITSPTAGQALGLSMPVISGTADTGSTVAIVLDGSAAGMATTGASGDWTWVPSSALSEGAHTVQARATDAAGNSSAASAARAFTVDTIAPTAAVSSAGGAAVNAPFPVTIVFSEVVQGFTENDIEIENGTVSNVATVTSTTYSATVSPATSGQAVKVTVAAGAVTDAVGNANPQSNTLLVQYDTTKPVAAFGNFTHGQLFHIPPATVTVSVYEAVYWIVGGAQINAGNALPLISMEKDGAAFTDYTASFDPLAHEFTLSLNGTVEDGEYEVVVAGNVVRNVYHNNLDAARASFIIDGTPPVAPVFLTPANGLAANTSTPTISGTAEAGTIVTIRLDGNAAATVTAAGNGSWSWTPSAVLTEGAHTVSVSATDAAGNTGSFSVEYSFTVDTQPPVIALAGAASIVLTAGDPFVDAGATAADSLEGNLPVTTTGNVDNQVPGTYTLQYDAQDSAGNAAVPVTRTIQVKARSAGSGSVQLSSNSNLKQLVVKAGGDELKLSPIFAAETTSYRVETSAAEISIEAASSDGKATLTLGEATLVGGKTVALTEGDNVFELIVKAENGTVKTYSLTIHRQTERVPSQGEGPACTFRDIKGHWAEQHICEAAGKGIVNGTSETEFTPQGLVTRVEFAAMLLRTLGVTPGAAADKLSFTDQDEIPAWATTTVSDAVEIGILQGYPDGSLRPLQTVNRSEMAAMMVRVMKWNIEQGQITSFADDADIPNWAKGYVYAAAERGLLNGREGNQFSPSQPATRAEAATILLRLWHALDEMPGKSRE</sequence>
<dbReference type="InterPro" id="IPR013783">
    <property type="entry name" value="Ig-like_fold"/>
</dbReference>
<comment type="caution">
    <text evidence="3">The sequence shown here is derived from an EMBL/GenBank/DDBJ whole genome shotgun (WGS) entry which is preliminary data.</text>
</comment>
<accession>A0ABM9SFM0</accession>
<keyword evidence="4" id="KW-1185">Reference proteome</keyword>
<dbReference type="Pfam" id="PF07581">
    <property type="entry name" value="Glug"/>
    <property type="match status" value="1"/>
</dbReference>
<proteinExistence type="predicted"/>
<dbReference type="Pfam" id="PF16403">
    <property type="entry name" value="Bact_surface_Ig-like"/>
    <property type="match status" value="1"/>
</dbReference>
<dbReference type="EMBL" id="CAKMMF010000007">
    <property type="protein sequence ID" value="CAH1201584.1"/>
    <property type="molecule type" value="Genomic_DNA"/>
</dbReference>
<dbReference type="Pfam" id="PF00395">
    <property type="entry name" value="SLH"/>
    <property type="match status" value="3"/>
</dbReference>
<evidence type="ECO:0000313" key="4">
    <source>
        <dbReference type="Proteomes" id="UP000838686"/>
    </source>
</evidence>
<name>A0ABM9SFM0_9BACL</name>
<organism evidence="3 4">
    <name type="scientific">Paenibacillus plantiphilus</name>
    <dbReference type="NCBI Taxonomy" id="2905650"/>
    <lineage>
        <taxon>Bacteria</taxon>
        <taxon>Bacillati</taxon>
        <taxon>Bacillota</taxon>
        <taxon>Bacilli</taxon>
        <taxon>Bacillales</taxon>
        <taxon>Paenibacillaceae</taxon>
        <taxon>Paenibacillus</taxon>
    </lineage>
</organism>
<dbReference type="PROSITE" id="PS51272">
    <property type="entry name" value="SLH"/>
    <property type="match status" value="3"/>
</dbReference>
<dbReference type="InterPro" id="IPR044016">
    <property type="entry name" value="Big_13"/>
</dbReference>
<gene>
    <name evidence="3" type="ORF">PAECIP111893_01663</name>
</gene>
<dbReference type="InterPro" id="IPR022038">
    <property type="entry name" value="Ig-like_bact"/>
</dbReference>
<reference evidence="3" key="1">
    <citation type="submission" date="2022-01" db="EMBL/GenBank/DDBJ databases">
        <authorList>
            <person name="Criscuolo A."/>
        </authorList>
    </citation>
    <scope>NUCLEOTIDE SEQUENCE</scope>
    <source>
        <strain evidence="3">CIP111893</strain>
    </source>
</reference>
<dbReference type="Gene3D" id="2.60.40.10">
    <property type="entry name" value="Immunoglobulins"/>
    <property type="match status" value="2"/>
</dbReference>
<feature type="domain" description="SLH" evidence="2">
    <location>
        <begin position="1208"/>
        <end position="1271"/>
    </location>
</feature>
<protein>
    <recommendedName>
        <fullName evidence="2">SLH domain-containing protein</fullName>
    </recommendedName>
</protein>
<feature type="domain" description="SLH" evidence="2">
    <location>
        <begin position="1083"/>
        <end position="1145"/>
    </location>
</feature>
<dbReference type="InterPro" id="IPR025883">
    <property type="entry name" value="Cadherin-like_domain"/>
</dbReference>
<dbReference type="NCBIfam" id="NF033510">
    <property type="entry name" value="Ca_tandemer"/>
    <property type="match status" value="2"/>
</dbReference>
<dbReference type="InterPro" id="IPR044048">
    <property type="entry name" value="Big_12"/>
</dbReference>
<dbReference type="Pfam" id="PF19077">
    <property type="entry name" value="Big_13"/>
    <property type="match status" value="1"/>
</dbReference>
<keyword evidence="1" id="KW-0812">Transmembrane</keyword>